<evidence type="ECO:0000313" key="1">
    <source>
        <dbReference type="EMBL" id="CAG8555214.1"/>
    </source>
</evidence>
<comment type="caution">
    <text evidence="1">The sequence shown here is derived from an EMBL/GenBank/DDBJ whole genome shotgun (WGS) entry which is preliminary data.</text>
</comment>
<dbReference type="EMBL" id="CAJVPM010008461">
    <property type="protein sequence ID" value="CAG8555214.1"/>
    <property type="molecule type" value="Genomic_DNA"/>
</dbReference>
<reference evidence="1" key="1">
    <citation type="submission" date="2021-06" db="EMBL/GenBank/DDBJ databases">
        <authorList>
            <person name="Kallberg Y."/>
            <person name="Tangrot J."/>
            <person name="Rosling A."/>
        </authorList>
    </citation>
    <scope>NUCLEOTIDE SEQUENCE</scope>
    <source>
        <strain evidence="1">AU212A</strain>
    </source>
</reference>
<gene>
    <name evidence="1" type="ORF">SCALOS_LOCUS5318</name>
</gene>
<feature type="non-terminal residue" evidence="1">
    <location>
        <position position="1"/>
    </location>
</feature>
<accession>A0ACA9LY20</accession>
<dbReference type="Proteomes" id="UP000789860">
    <property type="component" value="Unassembled WGS sequence"/>
</dbReference>
<protein>
    <submittedName>
        <fullName evidence="1">10820_t:CDS:1</fullName>
    </submittedName>
</protein>
<keyword evidence="2" id="KW-1185">Reference proteome</keyword>
<organism evidence="1 2">
    <name type="scientific">Scutellospora calospora</name>
    <dbReference type="NCBI Taxonomy" id="85575"/>
    <lineage>
        <taxon>Eukaryota</taxon>
        <taxon>Fungi</taxon>
        <taxon>Fungi incertae sedis</taxon>
        <taxon>Mucoromycota</taxon>
        <taxon>Glomeromycotina</taxon>
        <taxon>Glomeromycetes</taxon>
        <taxon>Diversisporales</taxon>
        <taxon>Gigasporaceae</taxon>
        <taxon>Scutellospora</taxon>
    </lineage>
</organism>
<name>A0ACA9LY20_9GLOM</name>
<proteinExistence type="predicted"/>
<evidence type="ECO:0000313" key="2">
    <source>
        <dbReference type="Proteomes" id="UP000789860"/>
    </source>
</evidence>
<sequence length="47" mass="5542">WVEELAKNIDADLSRIQYVTNNFKLSLIKLSPEGHLPEWREERNSCV</sequence>